<sequence length="400" mass="42907">MSGANNGPLAGVRVVDLTSVVVGPICTRTLADQGAEVIKIEAPEGDLLRTLGGRGRNPGMNGKFINFNRNKRSVCLDLKRPEARAAMLRLIEGADVFVTNIRPAALDRLGFGFEALHARAPKLIHCTILGFGRGGRYCDKPAYDTVIQGVSGVAGTFTQSNGTPRYVPMVMADHICGLTAAQCIGFALYRREKTGVGEAIEVPMFENMAGFVMAEHMGAMSYDPPLGAPGDQRLLSPDARPLPTKDGYISISANTNAQAFGLFAAIGRPELKDDPRFVSVTTRTAHTPEYFAIRAEALRQKTTAEWLEILSKADVPAMPCSTLEGLPDDPHLNDVGFFTEENHPTEGKLKRFRPANQFGGGMREGSLPSPTLGQHTAEVLREAGCDPAEIEAMLASGAAR</sequence>
<gene>
    <name evidence="2" type="ORF">C8P66_11925</name>
</gene>
<keyword evidence="1 2" id="KW-0808">Transferase</keyword>
<proteinExistence type="predicted"/>
<dbReference type="SUPFAM" id="SSF89796">
    <property type="entry name" value="CoA-transferase family III (CaiB/BaiF)"/>
    <property type="match status" value="1"/>
</dbReference>
<accession>A0A2W7ITY2</accession>
<dbReference type="RefSeq" id="WP_111399320.1">
    <property type="nucleotide sequence ID" value="NZ_QKYU01000019.1"/>
</dbReference>
<dbReference type="Proteomes" id="UP000249688">
    <property type="component" value="Unassembled WGS sequence"/>
</dbReference>
<dbReference type="PANTHER" id="PTHR48207:SF4">
    <property type="entry name" value="BLL6097 PROTEIN"/>
    <property type="match status" value="1"/>
</dbReference>
<dbReference type="Gene3D" id="3.30.1540.10">
    <property type="entry name" value="formyl-coa transferase, domain 3"/>
    <property type="match status" value="1"/>
</dbReference>
<dbReference type="InterPro" id="IPR003673">
    <property type="entry name" value="CoA-Trfase_fam_III"/>
</dbReference>
<evidence type="ECO:0000313" key="3">
    <source>
        <dbReference type="Proteomes" id="UP000249688"/>
    </source>
</evidence>
<dbReference type="GO" id="GO:0008410">
    <property type="term" value="F:CoA-transferase activity"/>
    <property type="evidence" value="ECO:0007669"/>
    <property type="project" value="TreeGrafter"/>
</dbReference>
<dbReference type="Gene3D" id="3.40.50.10540">
    <property type="entry name" value="Crotonobetainyl-coa:carnitine coa-transferase, domain 1"/>
    <property type="match status" value="1"/>
</dbReference>
<dbReference type="OrthoDB" id="9781472at2"/>
<dbReference type="PANTHER" id="PTHR48207">
    <property type="entry name" value="SUCCINATE--HYDROXYMETHYLGLUTARATE COA-TRANSFERASE"/>
    <property type="match status" value="1"/>
</dbReference>
<dbReference type="InterPro" id="IPR023606">
    <property type="entry name" value="CoA-Trfase_III_dom_1_sf"/>
</dbReference>
<evidence type="ECO:0000313" key="2">
    <source>
        <dbReference type="EMBL" id="PZW42133.1"/>
    </source>
</evidence>
<dbReference type="InterPro" id="IPR050483">
    <property type="entry name" value="CoA-transferase_III_domain"/>
</dbReference>
<organism evidence="2 3">
    <name type="scientific">Humitalea rosea</name>
    <dbReference type="NCBI Taxonomy" id="990373"/>
    <lineage>
        <taxon>Bacteria</taxon>
        <taxon>Pseudomonadati</taxon>
        <taxon>Pseudomonadota</taxon>
        <taxon>Alphaproteobacteria</taxon>
        <taxon>Acetobacterales</taxon>
        <taxon>Roseomonadaceae</taxon>
        <taxon>Humitalea</taxon>
    </lineage>
</organism>
<dbReference type="AlphaFoldDB" id="A0A2W7ITY2"/>
<protein>
    <submittedName>
        <fullName evidence="2">Crotonobetainyl-CoA:carnitine CoA-transferase CaiB-like acyl-CoA transferase</fullName>
    </submittedName>
</protein>
<reference evidence="2 3" key="1">
    <citation type="submission" date="2018-06" db="EMBL/GenBank/DDBJ databases">
        <title>Genomic Encyclopedia of Archaeal and Bacterial Type Strains, Phase II (KMG-II): from individual species to whole genera.</title>
        <authorList>
            <person name="Goeker M."/>
        </authorList>
    </citation>
    <scope>NUCLEOTIDE SEQUENCE [LARGE SCALE GENOMIC DNA]</scope>
    <source>
        <strain evidence="2 3">DSM 24525</strain>
    </source>
</reference>
<evidence type="ECO:0000256" key="1">
    <source>
        <dbReference type="ARBA" id="ARBA00022679"/>
    </source>
</evidence>
<name>A0A2W7ITY2_9PROT</name>
<comment type="caution">
    <text evidence="2">The sequence shown here is derived from an EMBL/GenBank/DDBJ whole genome shotgun (WGS) entry which is preliminary data.</text>
</comment>
<dbReference type="EMBL" id="QKYU01000019">
    <property type="protein sequence ID" value="PZW42133.1"/>
    <property type="molecule type" value="Genomic_DNA"/>
</dbReference>
<dbReference type="InterPro" id="IPR044855">
    <property type="entry name" value="CoA-Trfase_III_dom3_sf"/>
</dbReference>
<keyword evidence="3" id="KW-1185">Reference proteome</keyword>
<dbReference type="Pfam" id="PF02515">
    <property type="entry name" value="CoA_transf_3"/>
    <property type="match status" value="1"/>
</dbReference>